<dbReference type="EMBL" id="BBMR01000001">
    <property type="protein sequence ID" value="GAL17350.1"/>
    <property type="molecule type" value="Genomic_DNA"/>
</dbReference>
<name>A0A090RPL3_9VIBR</name>
<reference evidence="1 2" key="2">
    <citation type="submission" date="2014-09" db="EMBL/GenBank/DDBJ databases">
        <authorList>
            <consortium name="NBRP consortium"/>
            <person name="Sawabe T."/>
            <person name="Meirelles P."/>
            <person name="Nakanishi M."/>
            <person name="Sayaka M."/>
            <person name="Hattori M."/>
            <person name="Ohkuma M."/>
        </authorList>
    </citation>
    <scope>NUCLEOTIDE SEQUENCE [LARGE SCALE GENOMIC DNA]</scope>
    <source>
        <strain evidence="2">JCM19235</strain>
    </source>
</reference>
<accession>A0A090RPL3</accession>
<dbReference type="STRING" id="990268.JCM19235_5899"/>
<sequence>MPFYKDLPIANRLMDADLERGMRHFDMTDLFDDLANNRPVSEVALVESMA</sequence>
<evidence type="ECO:0000313" key="2">
    <source>
        <dbReference type="Proteomes" id="UP000029228"/>
    </source>
</evidence>
<dbReference type="AlphaFoldDB" id="A0A090RPL3"/>
<evidence type="ECO:0000313" key="1">
    <source>
        <dbReference type="EMBL" id="GAL17350.1"/>
    </source>
</evidence>
<organism evidence="1 2">
    <name type="scientific">Vibrio maritimus</name>
    <dbReference type="NCBI Taxonomy" id="990268"/>
    <lineage>
        <taxon>Bacteria</taxon>
        <taxon>Pseudomonadati</taxon>
        <taxon>Pseudomonadota</taxon>
        <taxon>Gammaproteobacteria</taxon>
        <taxon>Vibrionales</taxon>
        <taxon>Vibrionaceae</taxon>
        <taxon>Vibrio</taxon>
    </lineage>
</organism>
<dbReference type="Proteomes" id="UP000029228">
    <property type="component" value="Unassembled WGS sequence"/>
</dbReference>
<comment type="caution">
    <text evidence="1">The sequence shown here is derived from an EMBL/GenBank/DDBJ whole genome shotgun (WGS) entry which is preliminary data.</text>
</comment>
<gene>
    <name evidence="1" type="ORF">JCM19235_5899</name>
</gene>
<keyword evidence="2" id="KW-1185">Reference proteome</keyword>
<proteinExistence type="predicted"/>
<reference evidence="1 2" key="1">
    <citation type="submission" date="2014-09" db="EMBL/GenBank/DDBJ databases">
        <title>Vibrio maritimus JCM 19235. (C45) whole genome shotgun sequence.</title>
        <authorList>
            <person name="Sawabe T."/>
            <person name="Meirelles P."/>
            <person name="Nakanishi M."/>
            <person name="Sayaka M."/>
            <person name="Hattori M."/>
            <person name="Ohkuma M."/>
        </authorList>
    </citation>
    <scope>NUCLEOTIDE SEQUENCE [LARGE SCALE GENOMIC DNA]</scope>
    <source>
        <strain evidence="2">JCM19235</strain>
    </source>
</reference>
<protein>
    <submittedName>
        <fullName evidence="1">Uncharacterized protein</fullName>
    </submittedName>
</protein>